<dbReference type="Pfam" id="PF00069">
    <property type="entry name" value="Pkinase"/>
    <property type="match status" value="1"/>
</dbReference>
<dbReference type="SUPFAM" id="SSF56112">
    <property type="entry name" value="Protein kinase-like (PK-like)"/>
    <property type="match status" value="1"/>
</dbReference>
<evidence type="ECO:0000313" key="9">
    <source>
        <dbReference type="EMBL" id="QSB05361.1"/>
    </source>
</evidence>
<dbReference type="InterPro" id="IPR000719">
    <property type="entry name" value="Prot_kinase_dom"/>
</dbReference>
<dbReference type="Proteomes" id="UP000662939">
    <property type="component" value="Chromosome"/>
</dbReference>
<keyword evidence="4" id="KW-0547">Nucleotide-binding</keyword>
<protein>
    <recommendedName>
        <fullName evidence="1">non-specific serine/threonine protein kinase</fullName>
        <ecNumber evidence="1">2.7.11.1</ecNumber>
    </recommendedName>
</protein>
<proteinExistence type="predicted"/>
<name>A0A895XHQ1_9ACTN</name>
<feature type="domain" description="Protein kinase" evidence="8">
    <location>
        <begin position="1"/>
        <end position="496"/>
    </location>
</feature>
<dbReference type="PANTHER" id="PTHR43289">
    <property type="entry name" value="MITOGEN-ACTIVATED PROTEIN KINASE KINASE KINASE 20-RELATED"/>
    <property type="match status" value="1"/>
</dbReference>
<feature type="region of interest" description="Disordered" evidence="7">
    <location>
        <begin position="337"/>
        <end position="369"/>
    </location>
</feature>
<evidence type="ECO:0000256" key="6">
    <source>
        <dbReference type="ARBA" id="ARBA00022840"/>
    </source>
</evidence>
<dbReference type="PROSITE" id="PS50011">
    <property type="entry name" value="PROTEIN_KINASE_DOM"/>
    <property type="match status" value="1"/>
</dbReference>
<dbReference type="SMART" id="SM00220">
    <property type="entry name" value="S_TKc"/>
    <property type="match status" value="1"/>
</dbReference>
<dbReference type="PANTHER" id="PTHR43289:SF6">
    <property type="entry name" value="SERINE_THREONINE-PROTEIN KINASE NEKL-3"/>
    <property type="match status" value="1"/>
</dbReference>
<dbReference type="Gene3D" id="2.60.120.260">
    <property type="entry name" value="Galactose-binding domain-like"/>
    <property type="match status" value="1"/>
</dbReference>
<keyword evidence="5 9" id="KW-0418">Kinase</keyword>
<dbReference type="CDD" id="cd13973">
    <property type="entry name" value="PK_MviN-like"/>
    <property type="match status" value="1"/>
</dbReference>
<evidence type="ECO:0000313" key="10">
    <source>
        <dbReference type="Proteomes" id="UP000662939"/>
    </source>
</evidence>
<dbReference type="GO" id="GO:0005524">
    <property type="term" value="F:ATP binding"/>
    <property type="evidence" value="ECO:0007669"/>
    <property type="project" value="UniProtKB-KW"/>
</dbReference>
<organism evidence="9 10">
    <name type="scientific">Natronoglycomyces albus</name>
    <dbReference type="NCBI Taxonomy" id="2811108"/>
    <lineage>
        <taxon>Bacteria</taxon>
        <taxon>Bacillati</taxon>
        <taxon>Actinomycetota</taxon>
        <taxon>Actinomycetes</taxon>
        <taxon>Glycomycetales</taxon>
        <taxon>Glycomycetaceae</taxon>
        <taxon>Natronoglycomyces</taxon>
    </lineage>
</organism>
<keyword evidence="3" id="KW-0808">Transferase</keyword>
<evidence type="ECO:0000256" key="1">
    <source>
        <dbReference type="ARBA" id="ARBA00012513"/>
    </source>
</evidence>
<feature type="compositionally biased region" description="Acidic residues" evidence="7">
    <location>
        <begin position="348"/>
        <end position="360"/>
    </location>
</feature>
<reference evidence="9" key="1">
    <citation type="submission" date="2021-02" db="EMBL/GenBank/DDBJ databases">
        <title>Natronoglycomyces albus gen. nov., sp. nov, a haloalkaliphilic actinobacterium from a soda solonchak soil.</title>
        <authorList>
            <person name="Sorokin D.Y."/>
            <person name="Khijniak T.V."/>
            <person name="Zakharycheva A.P."/>
            <person name="Boueva O.V."/>
            <person name="Ariskina E.V."/>
            <person name="Hahnke R.L."/>
            <person name="Bunk B."/>
            <person name="Sproer C."/>
            <person name="Schumann P."/>
            <person name="Evtushenko L.I."/>
            <person name="Kublanov I.V."/>
        </authorList>
    </citation>
    <scope>NUCLEOTIDE SEQUENCE</scope>
    <source>
        <strain evidence="9">DSM 106290</strain>
    </source>
</reference>
<dbReference type="EC" id="2.7.11.1" evidence="1"/>
<keyword evidence="2" id="KW-0723">Serine/threonine-protein kinase</keyword>
<accession>A0A895XHQ1</accession>
<keyword evidence="6" id="KW-0067">ATP-binding</keyword>
<dbReference type="InterPro" id="IPR011009">
    <property type="entry name" value="Kinase-like_dom_sf"/>
</dbReference>
<sequence>MTDVDVPSTGDLLADRYRLDEPVNVDTDGREVWRGLDVLLNRKVAVVINTPGGSEAAPMMEAAVATSRIGHASLVDVYDAVDEGRLAYVVREWVEGQSLREILEHGPLDGQQARDILSSVAGAVAAVHAQGISHSNIHPGTILFSEDDRVMVTEPRSKRAGEKADDVRAIGATLYACVTGQWPHNVPGSEGLPVADPDESTGEVRPPKQLRSGLPQGLNSLVMSLLAAEPYPSTASELAAELRKDANQLAADTTFHSAAHDTVAAGGSVALDATSPDLPPQRTDTAESLLIAEGKPGEKRQEDAPAGMRRLAMVAAAIAGVALVGVLASAVITQGGGADPDNAGLVGTDDDDGESEEEEQTSVPERLELDAAQIRIVDPPDSSRSELQGTEFLIDNDSSTGWSTQTYYNHANFGNLKPGMGILMDLRSEQEIASVRLHMTEPGATVGLRAGDVDPGSSESGDQQIADNYTEVVAPIANVDANLELTLEESVTTQYLMVWITELPPVSGGYKLTVSDINVYVR</sequence>
<dbReference type="AlphaFoldDB" id="A0A895XHQ1"/>
<dbReference type="KEGG" id="nav:JQS30_16700"/>
<evidence type="ECO:0000256" key="3">
    <source>
        <dbReference type="ARBA" id="ARBA00022679"/>
    </source>
</evidence>
<feature type="region of interest" description="Disordered" evidence="7">
    <location>
        <begin position="187"/>
        <end position="213"/>
    </location>
</feature>
<gene>
    <name evidence="9" type="ORF">JQS30_16700</name>
</gene>
<evidence type="ECO:0000256" key="5">
    <source>
        <dbReference type="ARBA" id="ARBA00022777"/>
    </source>
</evidence>
<evidence type="ECO:0000256" key="7">
    <source>
        <dbReference type="SAM" id="MobiDB-lite"/>
    </source>
</evidence>
<dbReference type="RefSeq" id="WP_213171368.1">
    <property type="nucleotide sequence ID" value="NZ_CP070496.1"/>
</dbReference>
<evidence type="ECO:0000256" key="2">
    <source>
        <dbReference type="ARBA" id="ARBA00022527"/>
    </source>
</evidence>
<dbReference type="Gene3D" id="3.30.200.20">
    <property type="entry name" value="Phosphorylase Kinase, domain 1"/>
    <property type="match status" value="1"/>
</dbReference>
<evidence type="ECO:0000259" key="8">
    <source>
        <dbReference type="PROSITE" id="PS50011"/>
    </source>
</evidence>
<keyword evidence="10" id="KW-1185">Reference proteome</keyword>
<dbReference type="EMBL" id="CP070496">
    <property type="protein sequence ID" value="QSB05361.1"/>
    <property type="molecule type" value="Genomic_DNA"/>
</dbReference>
<evidence type="ECO:0000256" key="4">
    <source>
        <dbReference type="ARBA" id="ARBA00022741"/>
    </source>
</evidence>
<dbReference type="Gene3D" id="1.10.510.10">
    <property type="entry name" value="Transferase(Phosphotransferase) domain 1"/>
    <property type="match status" value="1"/>
</dbReference>
<dbReference type="GO" id="GO:0004674">
    <property type="term" value="F:protein serine/threonine kinase activity"/>
    <property type="evidence" value="ECO:0007669"/>
    <property type="project" value="UniProtKB-KW"/>
</dbReference>